<protein>
    <recommendedName>
        <fullName evidence="2">ARMC9 CTLH-like domain-containing protein</fullName>
    </recommendedName>
</protein>
<dbReference type="GO" id="GO:0005814">
    <property type="term" value="C:centriole"/>
    <property type="evidence" value="ECO:0007669"/>
    <property type="project" value="TreeGrafter"/>
</dbReference>
<evidence type="ECO:0000259" key="2">
    <source>
        <dbReference type="Pfam" id="PF23138"/>
    </source>
</evidence>
<dbReference type="PANTHER" id="PTHR14881">
    <property type="entry name" value="LISH DOMAIN-CONTAINING PROTEIN ARMC9"/>
    <property type="match status" value="1"/>
</dbReference>
<sequence length="133" mass="14863">MPKLCGGKISLSARAATAPSPAAGTPRSVSSEDTKELFGAVSEFLKFHGFQRTLENLDSERQFRKESTSSSAVYGDAGNKGGYEKLLDRFNIGRRDEFFSLWTKYVQVSSEDVELDLAKLEFYLQIYFAVFPL</sequence>
<reference evidence="3" key="1">
    <citation type="submission" date="2014-05" db="EMBL/GenBank/DDBJ databases">
        <title>The transcriptome of the halophilic microalga Tetraselmis sp. GSL018 isolated from the Great Salt Lake, Utah.</title>
        <authorList>
            <person name="Jinkerson R.E."/>
            <person name="D'Adamo S."/>
            <person name="Posewitz M.C."/>
        </authorList>
    </citation>
    <scope>NUCLEOTIDE SEQUENCE</scope>
    <source>
        <strain evidence="3">GSL018</strain>
    </source>
</reference>
<dbReference type="PANTHER" id="PTHR14881:SF4">
    <property type="entry name" value="LISH DOMAIN-CONTAINING PROTEIN ARMC9"/>
    <property type="match status" value="1"/>
</dbReference>
<evidence type="ECO:0000256" key="1">
    <source>
        <dbReference type="SAM" id="MobiDB-lite"/>
    </source>
</evidence>
<feature type="region of interest" description="Disordered" evidence="1">
    <location>
        <begin position="9"/>
        <end position="31"/>
    </location>
</feature>
<organism evidence="3">
    <name type="scientific">Tetraselmis sp. GSL018</name>
    <dbReference type="NCBI Taxonomy" id="582737"/>
    <lineage>
        <taxon>Eukaryota</taxon>
        <taxon>Viridiplantae</taxon>
        <taxon>Chlorophyta</taxon>
        <taxon>core chlorophytes</taxon>
        <taxon>Chlorodendrophyceae</taxon>
        <taxon>Chlorodendrales</taxon>
        <taxon>Chlorodendraceae</taxon>
        <taxon>Tetraselmis</taxon>
    </lineage>
</organism>
<feature type="domain" description="ARMC9 CTLH-like" evidence="2">
    <location>
        <begin position="84"/>
        <end position="133"/>
    </location>
</feature>
<feature type="compositionally biased region" description="Low complexity" evidence="1">
    <location>
        <begin position="12"/>
        <end position="28"/>
    </location>
</feature>
<dbReference type="GO" id="GO:0036064">
    <property type="term" value="C:ciliary basal body"/>
    <property type="evidence" value="ECO:0007669"/>
    <property type="project" value="InterPro"/>
</dbReference>
<dbReference type="AlphaFoldDB" id="A0A061SIV2"/>
<gene>
    <name evidence="3" type="ORF">TSPGSL018_1525</name>
</gene>
<feature type="non-terminal residue" evidence="3">
    <location>
        <position position="133"/>
    </location>
</feature>
<dbReference type="EMBL" id="GBEZ01000688">
    <property type="protein sequence ID" value="JAC84213.1"/>
    <property type="molecule type" value="Transcribed_RNA"/>
</dbReference>
<dbReference type="InterPro" id="IPR056327">
    <property type="entry name" value="ARMC9_CTLH-like_dom"/>
</dbReference>
<dbReference type="Pfam" id="PF23138">
    <property type="entry name" value="CTLH_Armc9"/>
    <property type="match status" value="1"/>
</dbReference>
<name>A0A061SIV2_9CHLO</name>
<proteinExistence type="predicted"/>
<dbReference type="GO" id="GO:0097542">
    <property type="term" value="C:ciliary tip"/>
    <property type="evidence" value="ECO:0007669"/>
    <property type="project" value="TreeGrafter"/>
</dbReference>
<accession>A0A061SIV2</accession>
<dbReference type="GO" id="GO:0060271">
    <property type="term" value="P:cilium assembly"/>
    <property type="evidence" value="ECO:0007669"/>
    <property type="project" value="InterPro"/>
</dbReference>
<dbReference type="InterPro" id="IPR040369">
    <property type="entry name" value="ARMC9"/>
</dbReference>
<evidence type="ECO:0000313" key="3">
    <source>
        <dbReference type="EMBL" id="JAC84213.1"/>
    </source>
</evidence>